<feature type="transmembrane region" description="Helical" evidence="6">
    <location>
        <begin position="5"/>
        <end position="27"/>
    </location>
</feature>
<evidence type="ECO:0000313" key="7">
    <source>
        <dbReference type="EMBL" id="GLK80018.1"/>
    </source>
</evidence>
<evidence type="ECO:0000256" key="2">
    <source>
        <dbReference type="ARBA" id="ARBA00022692"/>
    </source>
</evidence>
<evidence type="ECO:0000256" key="5">
    <source>
        <dbReference type="SAM" id="MobiDB-lite"/>
    </source>
</evidence>
<keyword evidence="4 6" id="KW-0472">Membrane</keyword>
<feature type="transmembrane region" description="Helical" evidence="6">
    <location>
        <begin position="105"/>
        <end position="129"/>
    </location>
</feature>
<keyword evidence="3 6" id="KW-1133">Transmembrane helix</keyword>
<dbReference type="AlphaFoldDB" id="A0A9W6JR07"/>
<feature type="compositionally biased region" description="Low complexity" evidence="5">
    <location>
        <begin position="182"/>
        <end position="191"/>
    </location>
</feature>
<protein>
    <submittedName>
        <fullName evidence="7">Colicin V biosynthesis protein</fullName>
    </submittedName>
</protein>
<evidence type="ECO:0000313" key="8">
    <source>
        <dbReference type="Proteomes" id="UP001143309"/>
    </source>
</evidence>
<dbReference type="PANTHER" id="PTHR36926:SF1">
    <property type="entry name" value="COLICIN V PRODUCTION PROTEIN"/>
    <property type="match status" value="1"/>
</dbReference>
<dbReference type="EMBL" id="BSFL01000002">
    <property type="protein sequence ID" value="GLK80018.1"/>
    <property type="molecule type" value="Genomic_DNA"/>
</dbReference>
<feature type="region of interest" description="Disordered" evidence="5">
    <location>
        <begin position="172"/>
        <end position="224"/>
    </location>
</feature>
<evidence type="ECO:0000256" key="3">
    <source>
        <dbReference type="ARBA" id="ARBA00022989"/>
    </source>
</evidence>
<feature type="transmembrane region" description="Helical" evidence="6">
    <location>
        <begin position="33"/>
        <end position="53"/>
    </location>
</feature>
<dbReference type="GO" id="GO:0009403">
    <property type="term" value="P:toxin biosynthetic process"/>
    <property type="evidence" value="ECO:0007669"/>
    <property type="project" value="InterPro"/>
</dbReference>
<sequence length="224" mass="23975">MTITLLDVILIGVMLISAVLAMVRGFTREVLSIASWVAAAAATIVAFEPARALAREHIKFNPPQIADVVAAGGVFIVTLLVVSFITMKISDAILDSRIGPVDRTLGFMFGAARGLLLIVIAFLFFSWLVPEKGQPDWFRTAQSKPMLQSAGDQLLALLPEDPESTILQRLKRRDGAAGEGNAAPSAPATPDAAPPPEETPSAAPSRQDRQGIQNLLDRDARPNQ</sequence>
<reference evidence="7" key="2">
    <citation type="submission" date="2023-01" db="EMBL/GenBank/DDBJ databases">
        <authorList>
            <person name="Sun Q."/>
            <person name="Evtushenko L."/>
        </authorList>
    </citation>
    <scope>NUCLEOTIDE SEQUENCE</scope>
    <source>
        <strain evidence="7">VKM B-2748</strain>
    </source>
</reference>
<gene>
    <name evidence="7" type="primary">cvpA</name>
    <name evidence="7" type="ORF">GCM10008174_17590</name>
</gene>
<dbReference type="InterPro" id="IPR003825">
    <property type="entry name" value="Colicin-V_CvpA"/>
</dbReference>
<comment type="subcellular location">
    <subcellularLocation>
        <location evidence="1">Membrane</location>
        <topology evidence="1">Multi-pass membrane protein</topology>
    </subcellularLocation>
</comment>
<feature type="transmembrane region" description="Helical" evidence="6">
    <location>
        <begin position="65"/>
        <end position="85"/>
    </location>
</feature>
<keyword evidence="8" id="KW-1185">Reference proteome</keyword>
<dbReference type="Pfam" id="PF02674">
    <property type="entry name" value="Colicin_V"/>
    <property type="match status" value="1"/>
</dbReference>
<keyword evidence="2 6" id="KW-0812">Transmembrane</keyword>
<evidence type="ECO:0000256" key="1">
    <source>
        <dbReference type="ARBA" id="ARBA00004141"/>
    </source>
</evidence>
<accession>A0A9W6JR07</accession>
<dbReference type="Proteomes" id="UP001143309">
    <property type="component" value="Unassembled WGS sequence"/>
</dbReference>
<evidence type="ECO:0000256" key="6">
    <source>
        <dbReference type="SAM" id="Phobius"/>
    </source>
</evidence>
<dbReference type="InterPro" id="IPR052719">
    <property type="entry name" value="CvpA-like"/>
</dbReference>
<organism evidence="7 8">
    <name type="scientific">Methylopila turkensis</name>
    <dbReference type="NCBI Taxonomy" id="1437816"/>
    <lineage>
        <taxon>Bacteria</taxon>
        <taxon>Pseudomonadati</taxon>
        <taxon>Pseudomonadota</taxon>
        <taxon>Alphaproteobacteria</taxon>
        <taxon>Hyphomicrobiales</taxon>
        <taxon>Methylopilaceae</taxon>
        <taxon>Methylopila</taxon>
    </lineage>
</organism>
<dbReference type="GO" id="GO:0016020">
    <property type="term" value="C:membrane"/>
    <property type="evidence" value="ECO:0007669"/>
    <property type="project" value="UniProtKB-SubCell"/>
</dbReference>
<comment type="caution">
    <text evidence="7">The sequence shown here is derived from an EMBL/GenBank/DDBJ whole genome shotgun (WGS) entry which is preliminary data.</text>
</comment>
<evidence type="ECO:0000256" key="4">
    <source>
        <dbReference type="ARBA" id="ARBA00023136"/>
    </source>
</evidence>
<reference evidence="7" key="1">
    <citation type="journal article" date="2014" name="Int. J. Syst. Evol. Microbiol.">
        <title>Complete genome sequence of Corynebacterium casei LMG S-19264T (=DSM 44701T), isolated from a smear-ripened cheese.</title>
        <authorList>
            <consortium name="US DOE Joint Genome Institute (JGI-PGF)"/>
            <person name="Walter F."/>
            <person name="Albersmeier A."/>
            <person name="Kalinowski J."/>
            <person name="Ruckert C."/>
        </authorList>
    </citation>
    <scope>NUCLEOTIDE SEQUENCE</scope>
    <source>
        <strain evidence="7">VKM B-2748</strain>
    </source>
</reference>
<name>A0A9W6JR07_9HYPH</name>
<proteinExistence type="predicted"/>
<dbReference type="RefSeq" id="WP_271200494.1">
    <property type="nucleotide sequence ID" value="NZ_BSFL01000002.1"/>
</dbReference>
<dbReference type="PANTHER" id="PTHR36926">
    <property type="entry name" value="COLICIN V PRODUCTION PROTEIN"/>
    <property type="match status" value="1"/>
</dbReference>